<dbReference type="SUPFAM" id="SSF52540">
    <property type="entry name" value="P-loop containing nucleoside triphosphate hydrolases"/>
    <property type="match status" value="1"/>
</dbReference>
<name>A0A059CP32_EUCGR</name>
<evidence type="ECO:0000256" key="2">
    <source>
        <dbReference type="ARBA" id="ARBA00022821"/>
    </source>
</evidence>
<proteinExistence type="predicted"/>
<dbReference type="Pfam" id="PF23598">
    <property type="entry name" value="LRR_14"/>
    <property type="match status" value="1"/>
</dbReference>
<dbReference type="GO" id="GO:0006952">
    <property type="term" value="P:defense response"/>
    <property type="evidence" value="ECO:0007669"/>
    <property type="project" value="UniProtKB-KW"/>
</dbReference>
<keyword evidence="1" id="KW-0677">Repeat</keyword>
<dbReference type="GO" id="GO:0007165">
    <property type="term" value="P:signal transduction"/>
    <property type="evidence" value="ECO:0007669"/>
    <property type="project" value="InterPro"/>
</dbReference>
<dbReference type="InterPro" id="IPR055414">
    <property type="entry name" value="LRR_R13L4/SHOC2-like"/>
</dbReference>
<dbReference type="AlphaFoldDB" id="A0A059CP32"/>
<reference evidence="4" key="1">
    <citation type="submission" date="2013-07" db="EMBL/GenBank/DDBJ databases">
        <title>The genome of Eucalyptus grandis.</title>
        <authorList>
            <person name="Schmutz J."/>
            <person name="Hayes R."/>
            <person name="Myburg A."/>
            <person name="Tuskan G."/>
            <person name="Grattapaglia D."/>
            <person name="Rokhsar D.S."/>
        </authorList>
    </citation>
    <scope>NUCLEOTIDE SEQUENCE</scope>
    <source>
        <tissue evidence="4">Leaf extractions</tissue>
    </source>
</reference>
<evidence type="ECO:0000256" key="1">
    <source>
        <dbReference type="ARBA" id="ARBA00022737"/>
    </source>
</evidence>
<dbReference type="Gene3D" id="3.80.10.10">
    <property type="entry name" value="Ribonuclease Inhibitor"/>
    <property type="match status" value="1"/>
</dbReference>
<evidence type="ECO:0000259" key="3">
    <source>
        <dbReference type="PROSITE" id="PS50104"/>
    </source>
</evidence>
<dbReference type="InterPro" id="IPR027417">
    <property type="entry name" value="P-loop_NTPase"/>
</dbReference>
<dbReference type="Pfam" id="PF00931">
    <property type="entry name" value="NB-ARC"/>
    <property type="match status" value="1"/>
</dbReference>
<dbReference type="PROSITE" id="PS50104">
    <property type="entry name" value="TIR"/>
    <property type="match status" value="1"/>
</dbReference>
<dbReference type="SUPFAM" id="SSF52200">
    <property type="entry name" value="Toll/Interleukin receptor TIR domain"/>
    <property type="match status" value="1"/>
</dbReference>
<dbReference type="SUPFAM" id="SSF52058">
    <property type="entry name" value="L domain-like"/>
    <property type="match status" value="1"/>
</dbReference>
<dbReference type="InterPro" id="IPR000157">
    <property type="entry name" value="TIR_dom"/>
</dbReference>
<dbReference type="PRINTS" id="PR00364">
    <property type="entry name" value="DISEASERSIST"/>
</dbReference>
<organism evidence="4">
    <name type="scientific">Eucalyptus grandis</name>
    <name type="common">Flooded gum</name>
    <dbReference type="NCBI Taxonomy" id="71139"/>
    <lineage>
        <taxon>Eukaryota</taxon>
        <taxon>Viridiplantae</taxon>
        <taxon>Streptophyta</taxon>
        <taxon>Embryophyta</taxon>
        <taxon>Tracheophyta</taxon>
        <taxon>Spermatophyta</taxon>
        <taxon>Magnoliopsida</taxon>
        <taxon>eudicotyledons</taxon>
        <taxon>Gunneridae</taxon>
        <taxon>Pentapetalae</taxon>
        <taxon>rosids</taxon>
        <taxon>malvids</taxon>
        <taxon>Myrtales</taxon>
        <taxon>Myrtaceae</taxon>
        <taxon>Myrtoideae</taxon>
        <taxon>Eucalypteae</taxon>
        <taxon>Eucalyptus</taxon>
    </lineage>
</organism>
<dbReference type="InParanoid" id="A0A059CP32"/>
<dbReference type="Gene3D" id="3.40.50.300">
    <property type="entry name" value="P-loop containing nucleotide triphosphate hydrolases"/>
    <property type="match status" value="1"/>
</dbReference>
<keyword evidence="2" id="KW-0611">Plant defense</keyword>
<dbReference type="OMA" id="RECMISS"/>
<dbReference type="InterPro" id="IPR035897">
    <property type="entry name" value="Toll_tir_struct_dom_sf"/>
</dbReference>
<dbReference type="GO" id="GO:0043531">
    <property type="term" value="F:ADP binding"/>
    <property type="evidence" value="ECO:0007669"/>
    <property type="project" value="InterPro"/>
</dbReference>
<dbReference type="PANTHER" id="PTHR11017">
    <property type="entry name" value="LEUCINE-RICH REPEAT-CONTAINING PROTEIN"/>
    <property type="match status" value="1"/>
</dbReference>
<accession>A0A059CP32</accession>
<dbReference type="Gramene" id="KCW80137">
    <property type="protein sequence ID" value="KCW80137"/>
    <property type="gene ID" value="EUGRSUZ_C01481"/>
</dbReference>
<gene>
    <name evidence="4" type="ORF">EUGRSUZ_C01481</name>
</gene>
<dbReference type="GO" id="GO:0051707">
    <property type="term" value="P:response to other organism"/>
    <property type="evidence" value="ECO:0007669"/>
    <property type="project" value="UniProtKB-ARBA"/>
</dbReference>
<dbReference type="InterPro" id="IPR032675">
    <property type="entry name" value="LRR_dom_sf"/>
</dbReference>
<dbReference type="EMBL" id="KK198755">
    <property type="protein sequence ID" value="KCW80137.1"/>
    <property type="molecule type" value="Genomic_DNA"/>
</dbReference>
<dbReference type="InterPro" id="IPR002182">
    <property type="entry name" value="NB-ARC"/>
</dbReference>
<dbReference type="InterPro" id="IPR044974">
    <property type="entry name" value="Disease_R_plants"/>
</dbReference>
<feature type="domain" description="TIR" evidence="3">
    <location>
        <begin position="1"/>
        <end position="114"/>
    </location>
</feature>
<dbReference type="Gene3D" id="1.10.8.430">
    <property type="entry name" value="Helical domain of apoptotic protease-activating factors"/>
    <property type="match status" value="1"/>
</dbReference>
<dbReference type="PANTHER" id="PTHR11017:SF570">
    <property type="entry name" value="DISEASE RESISTANCE PROTEIN (TIR-NBS CLASS)-RELATED"/>
    <property type="match status" value="1"/>
</dbReference>
<dbReference type="Gene3D" id="3.40.50.10140">
    <property type="entry name" value="Toll/interleukin-1 receptor homology (TIR) domain"/>
    <property type="match status" value="1"/>
</dbReference>
<dbReference type="Pfam" id="PF01582">
    <property type="entry name" value="TIR"/>
    <property type="match status" value="1"/>
</dbReference>
<dbReference type="InterPro" id="IPR042197">
    <property type="entry name" value="Apaf_helical"/>
</dbReference>
<sequence length="608" mass="68953">MQSTISISIISENYVSSKWCLRELVQMLKCKRSKGQKVLPIFYKVEPHQVRHLTGRLRKAIDAHKKNTEEMVVKEWEEALKEVSSLKGWESEKIDNGHEGTLVKIVVTKVLSELKGTFQLIVPQQLVGIDDHIEHIMSLIDAKFNGTWIIGIYGMGGIGKTTLAKVLYNKFFGQFEIHSFVADCQEAYQRKGIKCLQRQLISSVGSPCDVSNVDKGIHLIKSRFAHKKALIFLDDIGDSAHLKYLVDRNWSKVGSIIIITTRNKDVLDQASANHTYQLNELSFDQSLILFSRHAFQKDYPPSDYEDISRDVVSITGGLPLAIEVIGSFLCRKRENVWKDTLKKLKKIATELKVLTLSKCQFLKRTPDLSTFKRLEILKLENCENLEELHPSIGNLASLIKLNLRRTSIMKLSESIGNLQSLRVLDIGKTGITELPDAIGTMAKLQKLKAECCRKLEQVPSNICKLISLKELHLNLCKKLQELPELPPNLTKLSITCQGQSLPHLSQLTLLEMLTLNGCCQLECVPELPIGLSLLHIWNCGKLKALTNLSDLKHLQNFQIMESPSLEGSPDVSNFRRTQMRELGLKESRGLMRSLIFKRSPRWFPRPED</sequence>
<protein>
    <recommendedName>
        <fullName evidence="3">TIR domain-containing protein</fullName>
    </recommendedName>
</protein>
<evidence type="ECO:0000313" key="4">
    <source>
        <dbReference type="EMBL" id="KCW80137.1"/>
    </source>
</evidence>